<dbReference type="Pfam" id="PF02625">
    <property type="entry name" value="XdhC_CoxI"/>
    <property type="match status" value="1"/>
</dbReference>
<dbReference type="PANTHER" id="PTHR30388">
    <property type="entry name" value="ALDEHYDE OXIDOREDUCTASE MOLYBDENUM COFACTOR ASSEMBLY PROTEIN"/>
    <property type="match status" value="1"/>
</dbReference>
<dbReference type="Pfam" id="PF13478">
    <property type="entry name" value="XdhC_C"/>
    <property type="match status" value="1"/>
</dbReference>
<dbReference type="InterPro" id="IPR052698">
    <property type="entry name" value="MoCofactor_Util/Proc"/>
</dbReference>
<dbReference type="Proteomes" id="UP000478463">
    <property type="component" value="Chromosome"/>
</dbReference>
<name>A0A6L7IQ84_9ACTN</name>
<dbReference type="AlphaFoldDB" id="A0A6L7IQ84"/>
<dbReference type="InterPro" id="IPR027051">
    <property type="entry name" value="XdhC_Rossmann_dom"/>
</dbReference>
<evidence type="ECO:0000259" key="2">
    <source>
        <dbReference type="Pfam" id="PF13478"/>
    </source>
</evidence>
<evidence type="ECO:0000313" key="4">
    <source>
        <dbReference type="Proteomes" id="UP000478463"/>
    </source>
</evidence>
<accession>A0A6L7IQ84</accession>
<dbReference type="EMBL" id="CP063310">
    <property type="protein sequence ID" value="QOS69681.1"/>
    <property type="molecule type" value="Genomic_DNA"/>
</dbReference>
<feature type="domain" description="XdhC Rossmann" evidence="2">
    <location>
        <begin position="230"/>
        <end position="372"/>
    </location>
</feature>
<dbReference type="PANTHER" id="PTHR30388:SF4">
    <property type="entry name" value="MOLYBDENUM COFACTOR INSERTION CHAPERONE PAOD"/>
    <property type="match status" value="1"/>
</dbReference>
<gene>
    <name evidence="3" type="ORF">GS424_007550</name>
</gene>
<dbReference type="KEGG" id="egd:GS424_007550"/>
<proteinExistence type="predicted"/>
<dbReference type="InterPro" id="IPR003777">
    <property type="entry name" value="XdhC_CoxI"/>
</dbReference>
<sequence>MREIRSDVARWFEVGCDVALAQVTKTWGSSPRAPGSVMAVSAAGGIAGSVSGGCIEGSVVQAALDCLEGAQDAGLERFHASTARAQEAGLSCGGNIEVLVSRLDRALFEAECAELDAERPYVRVSLVEPADEDGAGAGGPASRGAGASFLLVSPDAAAAEGRVGLRAFAAPGCEGWRVVAPREAEERLGRDALAEAARGACACAPTEGAGLVRTGAGTFFFARANPQPQLVCVGSVHISIHLTRMAKMLGYRTVVVDPRGAFATEERFPFVDELVHAWPQEAFKTLRLTASTALCALTHDPKIDVPALAAALDSPAFYIGSLGRYTTQLARYRQLVCEGYDDEAVGRVYGPIGLDLKGREPAEIALSVMAEITAVRRGATFPMSTMLASARRAEAERAGA</sequence>
<reference evidence="3" key="1">
    <citation type="submission" date="2020-10" db="EMBL/GenBank/DDBJ databases">
        <title>Eggerthella sp. nov., isolated from human feces.</title>
        <authorList>
            <person name="Yajun G."/>
        </authorList>
    </citation>
    <scope>NUCLEOTIDE SEQUENCE [LARGE SCALE GENOMIC DNA]</scope>
    <source>
        <strain evidence="3 4">HF-1101</strain>
    </source>
</reference>
<evidence type="ECO:0000259" key="1">
    <source>
        <dbReference type="Pfam" id="PF02625"/>
    </source>
</evidence>
<dbReference type="RefSeq" id="WP_160941717.1">
    <property type="nucleotide sequence ID" value="NZ_CP063310.1"/>
</dbReference>
<feature type="domain" description="XdhC- CoxI" evidence="1">
    <location>
        <begin position="12"/>
        <end position="78"/>
    </location>
</feature>
<organism evidence="3">
    <name type="scientific">Eggerthella guodeyinii</name>
    <dbReference type="NCBI Taxonomy" id="2690837"/>
    <lineage>
        <taxon>Bacteria</taxon>
        <taxon>Bacillati</taxon>
        <taxon>Actinomycetota</taxon>
        <taxon>Coriobacteriia</taxon>
        <taxon>Eggerthellales</taxon>
        <taxon>Eggerthellaceae</taxon>
        <taxon>Eggerthella</taxon>
    </lineage>
</organism>
<evidence type="ECO:0000313" key="3">
    <source>
        <dbReference type="EMBL" id="QOS69681.1"/>
    </source>
</evidence>
<dbReference type="Gene3D" id="3.40.50.720">
    <property type="entry name" value="NAD(P)-binding Rossmann-like Domain"/>
    <property type="match status" value="1"/>
</dbReference>
<protein>
    <submittedName>
        <fullName evidence="3">XdhC family protein</fullName>
    </submittedName>
</protein>